<gene>
    <name evidence="2" type="ORF">TrRE_jg9820</name>
</gene>
<dbReference type="Pfam" id="PF00566">
    <property type="entry name" value="RabGAP-TBC"/>
    <property type="match status" value="1"/>
</dbReference>
<protein>
    <recommendedName>
        <fullName evidence="1">Rab-GAP TBC domain-containing protein</fullName>
    </recommendedName>
</protein>
<dbReference type="InterPro" id="IPR000195">
    <property type="entry name" value="Rab-GAP-TBC_dom"/>
</dbReference>
<comment type="caution">
    <text evidence="2">The sequence shown here is derived from an EMBL/GenBank/DDBJ whole genome shotgun (WGS) entry which is preliminary data.</text>
</comment>
<dbReference type="EMBL" id="BRXZ01000301">
    <property type="protein sequence ID" value="GMI09189.1"/>
    <property type="molecule type" value="Genomic_DNA"/>
</dbReference>
<proteinExistence type="predicted"/>
<dbReference type="OrthoDB" id="26371at2759"/>
<sequence>MQQMANNSNSVKGGAAKAAASLAPNPLSAKFSKLLSTNSTISLPNLRSLSWSGVPREHRGEVWRVLLGYSPANRGRRENVLERKRGEYWKSIEQVGLSPYMHGSLPSGTSISSLDVSSLVPPSVLSTIESDTYWCLTSLLSTIQDHYTPNQPGLQRQIHTLGGVVRRTDGRLHRHLEDMGVQYIQFAFKWCNCLLVREFQPRTVARLWDTYLSEEGGFSTFHVYACASLLTNFSSSLCSTYDFGDLFTLLQQGLPTKEWDDDDVSVMCSQAFVLKSLFEGSEAHLE</sequence>
<dbReference type="PROSITE" id="PS50086">
    <property type="entry name" value="TBC_RABGAP"/>
    <property type="match status" value="1"/>
</dbReference>
<dbReference type="GO" id="GO:0005096">
    <property type="term" value="F:GTPase activator activity"/>
    <property type="evidence" value="ECO:0007669"/>
    <property type="project" value="TreeGrafter"/>
</dbReference>
<feature type="domain" description="Rab-GAP TBC" evidence="1">
    <location>
        <begin position="53"/>
        <end position="215"/>
    </location>
</feature>
<evidence type="ECO:0000259" key="1">
    <source>
        <dbReference type="PROSITE" id="PS50086"/>
    </source>
</evidence>
<reference evidence="2" key="1">
    <citation type="submission" date="2022-07" db="EMBL/GenBank/DDBJ databases">
        <title>Genome analysis of Parmales, a sister group of diatoms, reveals the evolutionary specialization of diatoms from phago-mixotrophs to photoautotrophs.</title>
        <authorList>
            <person name="Ban H."/>
            <person name="Sato S."/>
            <person name="Yoshikawa S."/>
            <person name="Kazumasa Y."/>
            <person name="Nakamura Y."/>
            <person name="Ichinomiya M."/>
            <person name="Saitoh K."/>
            <person name="Sato N."/>
            <person name="Blanc-Mathieu R."/>
            <person name="Endo H."/>
            <person name="Kuwata A."/>
            <person name="Ogata H."/>
        </authorList>
    </citation>
    <scope>NUCLEOTIDE SEQUENCE</scope>
</reference>
<keyword evidence="3" id="KW-1185">Reference proteome</keyword>
<dbReference type="Gene3D" id="1.10.10.750">
    <property type="entry name" value="Ypt/Rab-GAP domain of gyp1p, domain 1"/>
    <property type="match status" value="1"/>
</dbReference>
<organism evidence="2 3">
    <name type="scientific">Triparma retinervis</name>
    <dbReference type="NCBI Taxonomy" id="2557542"/>
    <lineage>
        <taxon>Eukaryota</taxon>
        <taxon>Sar</taxon>
        <taxon>Stramenopiles</taxon>
        <taxon>Ochrophyta</taxon>
        <taxon>Bolidophyceae</taxon>
        <taxon>Parmales</taxon>
        <taxon>Triparmaceae</taxon>
        <taxon>Triparma</taxon>
    </lineage>
</organism>
<name>A0A9W7FBM0_9STRA</name>
<dbReference type="Proteomes" id="UP001165082">
    <property type="component" value="Unassembled WGS sequence"/>
</dbReference>
<dbReference type="PANTHER" id="PTHR22957">
    <property type="entry name" value="TBC1 DOMAIN FAMILY MEMBER GTPASE-ACTIVATING PROTEIN"/>
    <property type="match status" value="1"/>
</dbReference>
<dbReference type="SUPFAM" id="SSF47923">
    <property type="entry name" value="Ypt/Rab-GAP domain of gyp1p"/>
    <property type="match status" value="2"/>
</dbReference>
<accession>A0A9W7FBM0</accession>
<evidence type="ECO:0000313" key="3">
    <source>
        <dbReference type="Proteomes" id="UP001165082"/>
    </source>
</evidence>
<dbReference type="Gene3D" id="1.10.472.80">
    <property type="entry name" value="Ypt/Rab-GAP domain of gyp1p, domain 3"/>
    <property type="match status" value="1"/>
</dbReference>
<dbReference type="SMART" id="SM00164">
    <property type="entry name" value="TBC"/>
    <property type="match status" value="1"/>
</dbReference>
<dbReference type="AlphaFoldDB" id="A0A9W7FBM0"/>
<dbReference type="PANTHER" id="PTHR22957:SF26">
    <property type="entry name" value="LD44506P"/>
    <property type="match status" value="1"/>
</dbReference>
<evidence type="ECO:0000313" key="2">
    <source>
        <dbReference type="EMBL" id="GMI09189.1"/>
    </source>
</evidence>
<dbReference type="InterPro" id="IPR035969">
    <property type="entry name" value="Rab-GAP_TBC_sf"/>
</dbReference>